<evidence type="ECO:0000256" key="1">
    <source>
        <dbReference type="SAM" id="Phobius"/>
    </source>
</evidence>
<accession>A0ABD5NZP0</accession>
<organism evidence="3 4">
    <name type="scientific">Natribaculum luteum</name>
    <dbReference type="NCBI Taxonomy" id="1586232"/>
    <lineage>
        <taxon>Archaea</taxon>
        <taxon>Methanobacteriati</taxon>
        <taxon>Methanobacteriota</taxon>
        <taxon>Stenosarchaea group</taxon>
        <taxon>Halobacteria</taxon>
        <taxon>Halobacteriales</taxon>
        <taxon>Natrialbaceae</taxon>
        <taxon>Natribaculum</taxon>
    </lineage>
</organism>
<dbReference type="RefSeq" id="WP_246974703.1">
    <property type="nucleotide sequence ID" value="NZ_CP095397.1"/>
</dbReference>
<reference evidence="3 4" key="1">
    <citation type="journal article" date="2014" name="Int. J. Syst. Evol. Microbiol.">
        <title>Complete genome sequence of Corynebacterium casei LMG S-19264T (=DSM 44701T), isolated from a smear-ripened cheese.</title>
        <authorList>
            <consortium name="US DOE Joint Genome Institute (JGI-PGF)"/>
            <person name="Walter F."/>
            <person name="Albersmeier A."/>
            <person name="Kalinowski J."/>
            <person name="Ruckert C."/>
        </authorList>
    </citation>
    <scope>NUCLEOTIDE SEQUENCE [LARGE SCALE GENOMIC DNA]</scope>
    <source>
        <strain evidence="3 4">IBRC-M 10912</strain>
    </source>
</reference>
<feature type="domain" description="Archaeal Type IV pilin N-terminal" evidence="2">
    <location>
        <begin position="17"/>
        <end position="103"/>
    </location>
</feature>
<comment type="caution">
    <text evidence="3">The sequence shown here is derived from an EMBL/GenBank/DDBJ whole genome shotgun (WGS) entry which is preliminary data.</text>
</comment>
<dbReference type="EMBL" id="JBHSDJ010000029">
    <property type="protein sequence ID" value="MFC4247233.1"/>
    <property type="molecule type" value="Genomic_DNA"/>
</dbReference>
<feature type="transmembrane region" description="Helical" evidence="1">
    <location>
        <begin position="21"/>
        <end position="44"/>
    </location>
</feature>
<name>A0ABD5NZP0_9EURY</name>
<dbReference type="NCBIfam" id="TIGR02537">
    <property type="entry name" value="arch_flag_Nterm"/>
    <property type="match status" value="1"/>
</dbReference>
<evidence type="ECO:0000313" key="4">
    <source>
        <dbReference type="Proteomes" id="UP001595821"/>
    </source>
</evidence>
<evidence type="ECO:0000313" key="3">
    <source>
        <dbReference type="EMBL" id="MFC4247233.1"/>
    </source>
</evidence>
<proteinExistence type="predicted"/>
<dbReference type="Proteomes" id="UP001595821">
    <property type="component" value="Unassembled WGS sequence"/>
</dbReference>
<dbReference type="Pfam" id="PF07790">
    <property type="entry name" value="Pilin_N"/>
    <property type="match status" value="1"/>
</dbReference>
<dbReference type="InterPro" id="IPR013373">
    <property type="entry name" value="Flagellin/pilin_N_arc"/>
</dbReference>
<protein>
    <submittedName>
        <fullName evidence="3">Type IV pilin</fullName>
    </submittedName>
</protein>
<evidence type="ECO:0000259" key="2">
    <source>
        <dbReference type="Pfam" id="PF07790"/>
    </source>
</evidence>
<dbReference type="GeneID" id="71853878"/>
<sequence>MDLKKYRSKLIGSKEERAVSPVIGVILMVAITVILAAVIAAFVLDIGNNMGEPAPTTAAEIDMNSDWQPDSSGTTPDAELFYLSHSSGDSIANGNVKVILRDSDGGEIASLDATDSDTVGGSASSDETTIETELNDDFGAGATLTVSVSHTGSGDGVNLYSDLDGEVEVQLVDSASDTTVTTATFETDP</sequence>
<dbReference type="InterPro" id="IPR012859">
    <property type="entry name" value="Pilin_N_archaeal"/>
</dbReference>
<gene>
    <name evidence="3" type="ORF">ACFOZ7_09520</name>
</gene>
<keyword evidence="1" id="KW-0812">Transmembrane</keyword>
<keyword evidence="1" id="KW-1133">Transmembrane helix</keyword>
<keyword evidence="1" id="KW-0472">Membrane</keyword>
<dbReference type="PANTHER" id="PTHR38138">
    <property type="entry name" value="VNG6441H"/>
    <property type="match status" value="1"/>
</dbReference>
<dbReference type="PANTHER" id="PTHR38138:SF1">
    <property type="entry name" value="ARCHAEAL TYPE IV PILIN N-TERMINAL DOMAIN-CONTAINING PROTEIN"/>
    <property type="match status" value="1"/>
</dbReference>
<dbReference type="AlphaFoldDB" id="A0ABD5NZP0"/>